<gene>
    <name evidence="7" type="ORF">LMS43_15670</name>
</gene>
<dbReference type="InterPro" id="IPR039424">
    <property type="entry name" value="SBP_5"/>
</dbReference>
<name>A0ABT8EN48_9BURK</name>
<dbReference type="Gene3D" id="3.90.76.10">
    <property type="entry name" value="Dipeptide-binding Protein, Domain 1"/>
    <property type="match status" value="1"/>
</dbReference>
<evidence type="ECO:0000313" key="8">
    <source>
        <dbReference type="Proteomes" id="UP001168613"/>
    </source>
</evidence>
<sequence length="720" mass="81990">MVLLVLGVRHPINSPYGPKAMEENALYTAFTSRSPKHLDPALSYSGDETPFTYSIYEPLYGYHYLERPYHLIPKTAQELSEPVYYDKQGKVLPQITPGEQVYKSVYTIRIKSGIKYQPHPAFARDAKGQYRYYPMPSLDLSHAYSIADFPEVGTRYLTAHDYVYGFKRLASPRLASPISAVMAEHILGFEQFVKQLAELDRQESRSAWLDLREPVLEGVQAIDDLTLEITVLGKYPQFKYWLAMTFTAPVPWEAERFYSQPGMAEHNLSLNSWPVGTGPFMLTESITNRRHILERNPNYRGEPYPCTGEPGDQAAGLLRDCGQMMPFLDKVVFSIEKESVPLMGKFLQGYYDVPQVERGEYGVAMTVAAGDSADKAQLYDERGLQLRTNAEPGLFYLGFNWLDPVVGKGDSAEQAERNRKLRLAISIAFDWEQYVSIFMNSQALVAQSPVPPGVLGYQPLPQGANPYVYEQEADQIKRRSLEEARTLLAQAGYPDGRDAKTGKPLILYFDSMTGMGADASMDWMRRQLGQIGIQLEVRASDYNRFQEKMKKGAAQLFIWGWNADYPDAENFLYLLYGPQAKVAHGGENASNYHNAEYDSLFEQMRYLDDGPEKESVIHRMVDIVRHDAAWMWGYIPNSGGAYQSWVGNAKPTQMVRDSLQYLRVDSEQRNLLTQQWNRPNWWPMAFFFAAIWALIALVRALAKRRHQAQALEPKTTRSRG</sequence>
<protein>
    <submittedName>
        <fullName evidence="7">ABC transporter substrate-binding protein</fullName>
    </submittedName>
</protein>
<keyword evidence="5" id="KW-0472">Membrane</keyword>
<evidence type="ECO:0000256" key="5">
    <source>
        <dbReference type="SAM" id="Phobius"/>
    </source>
</evidence>
<dbReference type="SUPFAM" id="SSF53850">
    <property type="entry name" value="Periplasmic binding protein-like II"/>
    <property type="match status" value="1"/>
</dbReference>
<keyword evidence="3" id="KW-0813">Transport</keyword>
<keyword evidence="4" id="KW-0732">Signal</keyword>
<dbReference type="Proteomes" id="UP001168613">
    <property type="component" value="Unassembled WGS sequence"/>
</dbReference>
<evidence type="ECO:0000259" key="6">
    <source>
        <dbReference type="Pfam" id="PF00496"/>
    </source>
</evidence>
<feature type="transmembrane region" description="Helical" evidence="5">
    <location>
        <begin position="681"/>
        <end position="702"/>
    </location>
</feature>
<keyword evidence="5" id="KW-1133">Transmembrane helix</keyword>
<dbReference type="CDD" id="cd08505">
    <property type="entry name" value="PBP2_NikA_DppA_OppA_like_18"/>
    <property type="match status" value="1"/>
</dbReference>
<keyword evidence="8" id="KW-1185">Reference proteome</keyword>
<dbReference type="Gene3D" id="3.40.190.10">
    <property type="entry name" value="Periplasmic binding protein-like II"/>
    <property type="match status" value="1"/>
</dbReference>
<accession>A0ABT8EN48</accession>
<comment type="similarity">
    <text evidence="2">Belongs to the bacterial solute-binding protein 5 family.</text>
</comment>
<proteinExistence type="inferred from homology"/>
<dbReference type="EMBL" id="JAJHNU010000005">
    <property type="protein sequence ID" value="MDN4122729.1"/>
    <property type="molecule type" value="Genomic_DNA"/>
</dbReference>
<evidence type="ECO:0000256" key="1">
    <source>
        <dbReference type="ARBA" id="ARBA00004196"/>
    </source>
</evidence>
<evidence type="ECO:0000313" key="7">
    <source>
        <dbReference type="EMBL" id="MDN4122729.1"/>
    </source>
</evidence>
<keyword evidence="5" id="KW-0812">Transmembrane</keyword>
<dbReference type="PANTHER" id="PTHR30290:SF10">
    <property type="entry name" value="PERIPLASMIC OLIGOPEPTIDE-BINDING PROTEIN-RELATED"/>
    <property type="match status" value="1"/>
</dbReference>
<evidence type="ECO:0000256" key="3">
    <source>
        <dbReference type="ARBA" id="ARBA00022448"/>
    </source>
</evidence>
<dbReference type="InterPro" id="IPR000914">
    <property type="entry name" value="SBP_5_dom"/>
</dbReference>
<dbReference type="Gene3D" id="3.10.105.10">
    <property type="entry name" value="Dipeptide-binding Protein, Domain 3"/>
    <property type="match status" value="1"/>
</dbReference>
<comment type="subcellular location">
    <subcellularLocation>
        <location evidence="1">Cell envelope</location>
    </subcellularLocation>
</comment>
<evidence type="ECO:0000256" key="2">
    <source>
        <dbReference type="ARBA" id="ARBA00005695"/>
    </source>
</evidence>
<organism evidence="7 8">
    <name type="scientific">Alcaligenes endophyticus</name>
    <dbReference type="NCBI Taxonomy" id="1929088"/>
    <lineage>
        <taxon>Bacteria</taxon>
        <taxon>Pseudomonadati</taxon>
        <taxon>Pseudomonadota</taxon>
        <taxon>Betaproteobacteria</taxon>
        <taxon>Burkholderiales</taxon>
        <taxon>Alcaligenaceae</taxon>
        <taxon>Alcaligenes</taxon>
    </lineage>
</organism>
<evidence type="ECO:0000256" key="4">
    <source>
        <dbReference type="ARBA" id="ARBA00022729"/>
    </source>
</evidence>
<dbReference type="PANTHER" id="PTHR30290">
    <property type="entry name" value="PERIPLASMIC BINDING COMPONENT OF ABC TRANSPORTER"/>
    <property type="match status" value="1"/>
</dbReference>
<dbReference type="Pfam" id="PF00496">
    <property type="entry name" value="SBP_bac_5"/>
    <property type="match status" value="1"/>
</dbReference>
<reference evidence="7" key="1">
    <citation type="submission" date="2021-11" db="EMBL/GenBank/DDBJ databases">
        <title>Draft genome sequence of Alcaligenes endophyticus type strain CCUG 75668T.</title>
        <authorList>
            <person name="Salva-Serra F."/>
            <person name="Duran R.E."/>
            <person name="Seeger M."/>
            <person name="Moore E.R.B."/>
            <person name="Jaen-Luchoro D."/>
        </authorList>
    </citation>
    <scope>NUCLEOTIDE SEQUENCE</scope>
    <source>
        <strain evidence="7">CCUG 75668</strain>
    </source>
</reference>
<feature type="domain" description="Solute-binding protein family 5" evidence="6">
    <location>
        <begin position="157"/>
        <end position="580"/>
    </location>
</feature>
<comment type="caution">
    <text evidence="7">The sequence shown here is derived from an EMBL/GenBank/DDBJ whole genome shotgun (WGS) entry which is preliminary data.</text>
</comment>